<keyword evidence="2" id="KW-1185">Reference proteome</keyword>
<evidence type="ECO:0000313" key="1">
    <source>
        <dbReference type="EMBL" id="SMQ98851.1"/>
    </source>
</evidence>
<organism evidence="1 2">
    <name type="scientific">Xanthomonas fragariae</name>
    <dbReference type="NCBI Taxonomy" id="48664"/>
    <lineage>
        <taxon>Bacteria</taxon>
        <taxon>Pseudomonadati</taxon>
        <taxon>Pseudomonadota</taxon>
        <taxon>Gammaproteobacteria</taxon>
        <taxon>Lysobacterales</taxon>
        <taxon>Lysobacteraceae</taxon>
        <taxon>Xanthomonas</taxon>
    </lineage>
</organism>
<protein>
    <recommendedName>
        <fullName evidence="3">Transposase</fullName>
    </recommendedName>
</protein>
<gene>
    <name evidence="1" type="ORF">PD885_01603</name>
</gene>
<dbReference type="EMBL" id="LT853882">
    <property type="protein sequence ID" value="SMQ98851.1"/>
    <property type="molecule type" value="Genomic_DNA"/>
</dbReference>
<reference evidence="1 2" key="1">
    <citation type="submission" date="2017-05" db="EMBL/GenBank/DDBJ databases">
        <authorList>
            <person name="Blom J."/>
        </authorList>
    </citation>
    <scope>NUCLEOTIDE SEQUENCE [LARGE SCALE GENOMIC DNA]</scope>
    <source>
        <strain evidence="1">PD885</strain>
    </source>
</reference>
<evidence type="ECO:0000313" key="2">
    <source>
        <dbReference type="Proteomes" id="UP000195877"/>
    </source>
</evidence>
<accession>A0ABY1RNI6</accession>
<proteinExistence type="predicted"/>
<sequence>MGISSMLRRTMQSGGWQHALCPTINCSQSTQHGLQWTLLSAPVSDNKLLPVQGLCHRRDCGDCQPKLVRQAHPFEVSLQALKSGVVNVSDGLTV</sequence>
<dbReference type="Proteomes" id="UP000195877">
    <property type="component" value="Chromosome 1"/>
</dbReference>
<name>A0ABY1RNI6_9XANT</name>
<evidence type="ECO:0008006" key="3">
    <source>
        <dbReference type="Google" id="ProtNLM"/>
    </source>
</evidence>